<evidence type="ECO:0000256" key="2">
    <source>
        <dbReference type="SAM" id="Phobius"/>
    </source>
</evidence>
<feature type="compositionally biased region" description="Basic and acidic residues" evidence="1">
    <location>
        <begin position="21"/>
        <end position="32"/>
    </location>
</feature>
<comment type="caution">
    <text evidence="3">The sequence shown here is derived from an EMBL/GenBank/DDBJ whole genome shotgun (WGS) entry which is preliminary data.</text>
</comment>
<evidence type="ECO:0000256" key="1">
    <source>
        <dbReference type="SAM" id="MobiDB-lite"/>
    </source>
</evidence>
<feature type="transmembrane region" description="Helical" evidence="2">
    <location>
        <begin position="240"/>
        <end position="259"/>
    </location>
</feature>
<organism evidence="3 4">
    <name type="scientific">Diplodia seriata</name>
    <dbReference type="NCBI Taxonomy" id="420778"/>
    <lineage>
        <taxon>Eukaryota</taxon>
        <taxon>Fungi</taxon>
        <taxon>Dikarya</taxon>
        <taxon>Ascomycota</taxon>
        <taxon>Pezizomycotina</taxon>
        <taxon>Dothideomycetes</taxon>
        <taxon>Dothideomycetes incertae sedis</taxon>
        <taxon>Botryosphaeriales</taxon>
        <taxon>Botryosphaeriaceae</taxon>
        <taxon>Diplodia</taxon>
    </lineage>
</organism>
<feature type="compositionally biased region" description="Polar residues" evidence="1">
    <location>
        <begin position="33"/>
        <end position="58"/>
    </location>
</feature>
<sequence>MKRKAGPSPQGINQEPARKKHEGEHEVAERLEATQTLDNLKNSGTQKSHLLNKPSSDTTVANRPRNIFRWNDLPGELKNRIYAYALEDDQNIVIRQQGHPGRVARPSYLPTNYSLWRATDRTLGPRNPNVGLLRASRQIYTEARLFLHLSNTLRFVTVRDFHCWVHHKLPAAVFVRNAALWYVFHGKTLVWEMAIPPNRAGLILTPVVDEDRARTLRETPSVVMHDFLDSLARRYMPPRMVLLFGIAALGGGGGGGYGVGLSYHPPVRRGAAPLVPGYSGNNQPRTDWHVYPTHTRKLVNAHRKVVKLGVDLWSFQIKWERMPHSHVRVRLPVHGP</sequence>
<accession>A0A0G2H4J6</accession>
<proteinExistence type="predicted"/>
<reference evidence="3 4" key="1">
    <citation type="submission" date="2015-03" db="EMBL/GenBank/DDBJ databases">
        <authorList>
            <person name="Morales-Cruz A."/>
            <person name="Amrine K.C."/>
            <person name="Cantu D."/>
        </authorList>
    </citation>
    <scope>NUCLEOTIDE SEQUENCE [LARGE SCALE GENOMIC DNA]</scope>
    <source>
        <strain evidence="3">DS831</strain>
    </source>
</reference>
<keyword evidence="2" id="KW-1133">Transmembrane helix</keyword>
<dbReference type="AlphaFoldDB" id="A0A0G2H4J6"/>
<feature type="region of interest" description="Disordered" evidence="1">
    <location>
        <begin position="1"/>
        <end position="58"/>
    </location>
</feature>
<name>A0A0G2H4J6_9PEZI</name>
<dbReference type="EMBL" id="LAQI01000065">
    <property type="protein sequence ID" value="KKY23675.1"/>
    <property type="molecule type" value="Genomic_DNA"/>
</dbReference>
<reference evidence="3 4" key="2">
    <citation type="submission" date="2015-05" db="EMBL/GenBank/DDBJ databases">
        <title>Distinctive expansion of gene families associated with plant cell wall degradation and secondary metabolism in the genomes of grapevine trunk pathogens.</title>
        <authorList>
            <person name="Lawrence D.P."/>
            <person name="Travadon R."/>
            <person name="Rolshausen P.E."/>
            <person name="Baumgartner K."/>
        </authorList>
    </citation>
    <scope>NUCLEOTIDE SEQUENCE [LARGE SCALE GENOMIC DNA]</scope>
    <source>
        <strain evidence="3">DS831</strain>
    </source>
</reference>
<keyword evidence="2" id="KW-0812">Transmembrane</keyword>
<dbReference type="InterPro" id="IPR038883">
    <property type="entry name" value="AN11006-like"/>
</dbReference>
<dbReference type="PANTHER" id="PTHR42085:SF1">
    <property type="entry name" value="F-BOX DOMAIN-CONTAINING PROTEIN"/>
    <property type="match status" value="1"/>
</dbReference>
<keyword evidence="2" id="KW-0472">Membrane</keyword>
<dbReference type="PANTHER" id="PTHR42085">
    <property type="entry name" value="F-BOX DOMAIN-CONTAINING PROTEIN"/>
    <property type="match status" value="1"/>
</dbReference>
<evidence type="ECO:0000313" key="4">
    <source>
        <dbReference type="Proteomes" id="UP000034182"/>
    </source>
</evidence>
<evidence type="ECO:0000313" key="3">
    <source>
        <dbReference type="EMBL" id="KKY23675.1"/>
    </source>
</evidence>
<gene>
    <name evidence="3" type="ORF">UCDDS831_g02896</name>
</gene>
<dbReference type="Proteomes" id="UP000034182">
    <property type="component" value="Unassembled WGS sequence"/>
</dbReference>
<protein>
    <submittedName>
        <fullName evidence="3">Uncharacterized protein</fullName>
    </submittedName>
</protein>